<dbReference type="Proteomes" id="UP000233551">
    <property type="component" value="Unassembled WGS sequence"/>
</dbReference>
<dbReference type="EMBL" id="PGOL01036440">
    <property type="protein sequence ID" value="PKI26135.1"/>
    <property type="molecule type" value="Genomic_DNA"/>
</dbReference>
<evidence type="ECO:0000313" key="1">
    <source>
        <dbReference type="EMBL" id="PKI26135.1"/>
    </source>
</evidence>
<dbReference type="InterPro" id="IPR003855">
    <property type="entry name" value="K+_transporter"/>
</dbReference>
<dbReference type="AlphaFoldDB" id="A0A2I0HFN0"/>
<organism evidence="1 2">
    <name type="scientific">Punica granatum</name>
    <name type="common">Pomegranate</name>
    <dbReference type="NCBI Taxonomy" id="22663"/>
    <lineage>
        <taxon>Eukaryota</taxon>
        <taxon>Viridiplantae</taxon>
        <taxon>Streptophyta</taxon>
        <taxon>Embryophyta</taxon>
        <taxon>Tracheophyta</taxon>
        <taxon>Spermatophyta</taxon>
        <taxon>Magnoliopsida</taxon>
        <taxon>eudicotyledons</taxon>
        <taxon>Gunneridae</taxon>
        <taxon>Pentapetalae</taxon>
        <taxon>rosids</taxon>
        <taxon>malvids</taxon>
        <taxon>Myrtales</taxon>
        <taxon>Lythraceae</taxon>
        <taxon>Punica</taxon>
    </lineage>
</organism>
<protein>
    <submittedName>
        <fullName evidence="1">Uncharacterized protein</fullName>
    </submittedName>
</protein>
<comment type="caution">
    <text evidence="1">The sequence shown here is derived from an EMBL/GenBank/DDBJ whole genome shotgun (WGS) entry which is preliminary data.</text>
</comment>
<dbReference type="PANTHER" id="PTHR30540:SF87">
    <property type="entry name" value="POTASSIUM TRANSPORTER"/>
    <property type="match status" value="1"/>
</dbReference>
<dbReference type="GO" id="GO:0015079">
    <property type="term" value="F:potassium ion transmembrane transporter activity"/>
    <property type="evidence" value="ECO:0007669"/>
    <property type="project" value="InterPro"/>
</dbReference>
<dbReference type="GO" id="GO:0016020">
    <property type="term" value="C:membrane"/>
    <property type="evidence" value="ECO:0007669"/>
    <property type="project" value="InterPro"/>
</dbReference>
<reference evidence="1 2" key="1">
    <citation type="submission" date="2017-11" db="EMBL/GenBank/DDBJ databases">
        <title>De-novo sequencing of pomegranate (Punica granatum L.) genome.</title>
        <authorList>
            <person name="Akparov Z."/>
            <person name="Amiraslanov A."/>
            <person name="Hajiyeva S."/>
            <person name="Abbasov M."/>
            <person name="Kaur K."/>
            <person name="Hamwieh A."/>
            <person name="Solovyev V."/>
            <person name="Salamov A."/>
            <person name="Braich B."/>
            <person name="Kosarev P."/>
            <person name="Mahmoud A."/>
            <person name="Hajiyev E."/>
            <person name="Babayeva S."/>
            <person name="Izzatullayeva V."/>
            <person name="Mammadov A."/>
            <person name="Mammadov A."/>
            <person name="Sharifova S."/>
            <person name="Ojaghi J."/>
            <person name="Eynullazada K."/>
            <person name="Bayramov B."/>
            <person name="Abdulazimova A."/>
            <person name="Shahmuradov I."/>
        </authorList>
    </citation>
    <scope>NUCLEOTIDE SEQUENCE [LARGE SCALE GENOMIC DNA]</scope>
    <source>
        <strain evidence="2">cv. AG2017</strain>
        <tissue evidence="1">Leaf</tissue>
    </source>
</reference>
<dbReference type="PANTHER" id="PTHR30540">
    <property type="entry name" value="OSMOTIC STRESS POTASSIUM TRANSPORTER"/>
    <property type="match status" value="1"/>
</dbReference>
<dbReference type="STRING" id="22663.A0A2I0HFN0"/>
<evidence type="ECO:0000313" key="2">
    <source>
        <dbReference type="Proteomes" id="UP000233551"/>
    </source>
</evidence>
<feature type="non-terminal residue" evidence="1">
    <location>
        <position position="78"/>
    </location>
</feature>
<keyword evidence="2" id="KW-1185">Reference proteome</keyword>
<sequence>MDDEAKIRAQEQVDRDLDVVEKAWQAGVVHLIGESEVVAGKGAGLGKRVLIDYAYNFLKKNLRQSDKIFDIPHKRMLK</sequence>
<accession>A0A2I0HFN0</accession>
<name>A0A2I0HFN0_PUNGR</name>
<proteinExistence type="predicted"/>
<gene>
    <name evidence="1" type="ORF">CRG98_049176</name>
</gene>